<organism evidence="1 2">
    <name type="scientific">Pluteus cervinus</name>
    <dbReference type="NCBI Taxonomy" id="181527"/>
    <lineage>
        <taxon>Eukaryota</taxon>
        <taxon>Fungi</taxon>
        <taxon>Dikarya</taxon>
        <taxon>Basidiomycota</taxon>
        <taxon>Agaricomycotina</taxon>
        <taxon>Agaricomycetes</taxon>
        <taxon>Agaricomycetidae</taxon>
        <taxon>Agaricales</taxon>
        <taxon>Pluteineae</taxon>
        <taxon>Pluteaceae</taxon>
        <taxon>Pluteus</taxon>
    </lineage>
</organism>
<evidence type="ECO:0000313" key="2">
    <source>
        <dbReference type="Proteomes" id="UP000308600"/>
    </source>
</evidence>
<protein>
    <submittedName>
        <fullName evidence="1">Uncharacterized protein</fullName>
    </submittedName>
</protein>
<dbReference type="Proteomes" id="UP000308600">
    <property type="component" value="Unassembled WGS sequence"/>
</dbReference>
<gene>
    <name evidence="1" type="ORF">BDN72DRAFT_831262</name>
</gene>
<sequence length="301" mass="34740">MSTSDPSELVESEIIDLVGLNMVSKYDRRQLQENSKEFIDSIVAEEMIKTKIQSVSTRFVEHPPMLYTYGPIMKMYQEDVKDWAVRMVRPICIELLQKRTPGEEVHPALPEEQVGAMLATTKELSTRMDQLYTKYREDTIREEKKHGGGHKVRESLSASYLDELEEGEIPEEPSKRKAVIEGETRKLLQKIELFQSQGHMTASKENVHPDFEEYRQIQWDPKYVLCTAEACVEAVGPYLKDLAKRKVADLLERKKNEGHLRLAAYYHNLDREIQDRLHLTSLPAESFGMPLDQSTEARSVL</sequence>
<proteinExistence type="predicted"/>
<keyword evidence="2" id="KW-1185">Reference proteome</keyword>
<accession>A0ACD3BCL8</accession>
<name>A0ACD3BCL8_9AGAR</name>
<reference evidence="1 2" key="1">
    <citation type="journal article" date="2019" name="Nat. Ecol. Evol.">
        <title>Megaphylogeny resolves global patterns of mushroom evolution.</title>
        <authorList>
            <person name="Varga T."/>
            <person name="Krizsan K."/>
            <person name="Foldi C."/>
            <person name="Dima B."/>
            <person name="Sanchez-Garcia M."/>
            <person name="Sanchez-Ramirez S."/>
            <person name="Szollosi G.J."/>
            <person name="Szarkandi J.G."/>
            <person name="Papp V."/>
            <person name="Albert L."/>
            <person name="Andreopoulos W."/>
            <person name="Angelini C."/>
            <person name="Antonin V."/>
            <person name="Barry K.W."/>
            <person name="Bougher N.L."/>
            <person name="Buchanan P."/>
            <person name="Buyck B."/>
            <person name="Bense V."/>
            <person name="Catcheside P."/>
            <person name="Chovatia M."/>
            <person name="Cooper J."/>
            <person name="Damon W."/>
            <person name="Desjardin D."/>
            <person name="Finy P."/>
            <person name="Geml J."/>
            <person name="Haridas S."/>
            <person name="Hughes K."/>
            <person name="Justo A."/>
            <person name="Karasinski D."/>
            <person name="Kautmanova I."/>
            <person name="Kiss B."/>
            <person name="Kocsube S."/>
            <person name="Kotiranta H."/>
            <person name="LaButti K.M."/>
            <person name="Lechner B.E."/>
            <person name="Liimatainen K."/>
            <person name="Lipzen A."/>
            <person name="Lukacs Z."/>
            <person name="Mihaltcheva S."/>
            <person name="Morgado L.N."/>
            <person name="Niskanen T."/>
            <person name="Noordeloos M.E."/>
            <person name="Ohm R.A."/>
            <person name="Ortiz-Santana B."/>
            <person name="Ovrebo C."/>
            <person name="Racz N."/>
            <person name="Riley R."/>
            <person name="Savchenko A."/>
            <person name="Shiryaev A."/>
            <person name="Soop K."/>
            <person name="Spirin V."/>
            <person name="Szebenyi C."/>
            <person name="Tomsovsky M."/>
            <person name="Tulloss R.E."/>
            <person name="Uehling J."/>
            <person name="Grigoriev I.V."/>
            <person name="Vagvolgyi C."/>
            <person name="Papp T."/>
            <person name="Martin F.M."/>
            <person name="Miettinen O."/>
            <person name="Hibbett D.S."/>
            <person name="Nagy L.G."/>
        </authorList>
    </citation>
    <scope>NUCLEOTIDE SEQUENCE [LARGE SCALE GENOMIC DNA]</scope>
    <source>
        <strain evidence="1 2">NL-1719</strain>
    </source>
</reference>
<dbReference type="EMBL" id="ML208261">
    <property type="protein sequence ID" value="TFK75823.1"/>
    <property type="molecule type" value="Genomic_DNA"/>
</dbReference>
<evidence type="ECO:0000313" key="1">
    <source>
        <dbReference type="EMBL" id="TFK75823.1"/>
    </source>
</evidence>